<feature type="compositionally biased region" description="Basic and acidic residues" evidence="1">
    <location>
        <begin position="1"/>
        <end position="17"/>
    </location>
</feature>
<feature type="compositionally biased region" description="Basic and acidic residues" evidence="1">
    <location>
        <begin position="30"/>
        <end position="63"/>
    </location>
</feature>
<evidence type="ECO:0000256" key="1">
    <source>
        <dbReference type="SAM" id="MobiDB-lite"/>
    </source>
</evidence>
<accession>A0A2U0HWH5</accession>
<dbReference type="AlphaFoldDB" id="A0A2U0HWH5"/>
<name>A0A2U0HWH5_9FLAO</name>
<protein>
    <submittedName>
        <fullName evidence="2">Uncharacterized protein</fullName>
    </submittedName>
</protein>
<organism evidence="2 3">
    <name type="scientific">Marixanthomonas spongiae</name>
    <dbReference type="NCBI Taxonomy" id="2174845"/>
    <lineage>
        <taxon>Bacteria</taxon>
        <taxon>Pseudomonadati</taxon>
        <taxon>Bacteroidota</taxon>
        <taxon>Flavobacteriia</taxon>
        <taxon>Flavobacteriales</taxon>
        <taxon>Flavobacteriaceae</taxon>
        <taxon>Marixanthomonas</taxon>
    </lineage>
</organism>
<sequence length="63" mass="7349">MSDKPKKKHADFQDKYRRSSNFGSSDEELNLDKDGNLKSTNRDEKTTKEVRKSVDKLLDSEEE</sequence>
<reference evidence="2 3" key="1">
    <citation type="submission" date="2018-04" db="EMBL/GenBank/DDBJ databases">
        <title>Marixanthomonas spongiae HN-E44 sp. nov., isolated from a marine sponge.</title>
        <authorList>
            <person name="Luo L."/>
            <person name="Zhuang L."/>
        </authorList>
    </citation>
    <scope>NUCLEOTIDE SEQUENCE [LARGE SCALE GENOMIC DNA]</scope>
    <source>
        <strain evidence="2 3">HN-E44</strain>
    </source>
</reference>
<evidence type="ECO:0000313" key="2">
    <source>
        <dbReference type="EMBL" id="PVW13204.1"/>
    </source>
</evidence>
<keyword evidence="3" id="KW-1185">Reference proteome</keyword>
<evidence type="ECO:0000313" key="3">
    <source>
        <dbReference type="Proteomes" id="UP000245962"/>
    </source>
</evidence>
<dbReference type="EMBL" id="QEHR01000010">
    <property type="protein sequence ID" value="PVW13204.1"/>
    <property type="molecule type" value="Genomic_DNA"/>
</dbReference>
<comment type="caution">
    <text evidence="2">The sequence shown here is derived from an EMBL/GenBank/DDBJ whole genome shotgun (WGS) entry which is preliminary data.</text>
</comment>
<dbReference type="Proteomes" id="UP000245962">
    <property type="component" value="Unassembled WGS sequence"/>
</dbReference>
<dbReference type="OrthoDB" id="1163974at2"/>
<feature type="region of interest" description="Disordered" evidence="1">
    <location>
        <begin position="1"/>
        <end position="63"/>
    </location>
</feature>
<gene>
    <name evidence="2" type="ORF">DDV96_13945</name>
</gene>
<proteinExistence type="predicted"/>
<dbReference type="RefSeq" id="WP_116695387.1">
    <property type="nucleotide sequence ID" value="NZ_QEHR01000010.1"/>
</dbReference>